<dbReference type="SUPFAM" id="SSF50715">
    <property type="entry name" value="Ribosomal protein L25-like"/>
    <property type="match status" value="1"/>
</dbReference>
<evidence type="ECO:0000256" key="4">
    <source>
        <dbReference type="ARBA" id="ARBA00023274"/>
    </source>
</evidence>
<dbReference type="NCBIfam" id="TIGR00731">
    <property type="entry name" value="bL25_bact_ctc"/>
    <property type="match status" value="1"/>
</dbReference>
<dbReference type="InterPro" id="IPR011035">
    <property type="entry name" value="Ribosomal_bL25/Gln-tRNA_synth"/>
</dbReference>
<dbReference type="InterPro" id="IPR029751">
    <property type="entry name" value="Ribosomal_L25_dom"/>
</dbReference>
<accession>A0A927H469</accession>
<evidence type="ECO:0000256" key="1">
    <source>
        <dbReference type="ARBA" id="ARBA00022730"/>
    </source>
</evidence>
<comment type="similarity">
    <text evidence="5">Belongs to the bacterial ribosomal protein bL25 family. CTC subfamily.</text>
</comment>
<feature type="domain" description="Large ribosomal subunit protein bL25 beta" evidence="7">
    <location>
        <begin position="100"/>
        <end position="182"/>
    </location>
</feature>
<dbReference type="Gene3D" id="2.170.120.20">
    <property type="entry name" value="Ribosomal protein L25, beta domain"/>
    <property type="match status" value="1"/>
</dbReference>
<organism evidence="8 9">
    <name type="scientific">Paenibacillus oceani</name>
    <dbReference type="NCBI Taxonomy" id="2772510"/>
    <lineage>
        <taxon>Bacteria</taxon>
        <taxon>Bacillati</taxon>
        <taxon>Bacillota</taxon>
        <taxon>Bacilli</taxon>
        <taxon>Bacillales</taxon>
        <taxon>Paenibacillaceae</taxon>
        <taxon>Paenibacillus</taxon>
    </lineage>
</organism>
<proteinExistence type="inferred from homology"/>
<reference evidence="8" key="1">
    <citation type="submission" date="2020-09" db="EMBL/GenBank/DDBJ databases">
        <title>A novel bacterium of genus Paenibacillus, isolated from South China Sea.</title>
        <authorList>
            <person name="Huang H."/>
            <person name="Mo K."/>
            <person name="Hu Y."/>
        </authorList>
    </citation>
    <scope>NUCLEOTIDE SEQUENCE</scope>
    <source>
        <strain evidence="8">IB182363</strain>
    </source>
</reference>
<evidence type="ECO:0000256" key="2">
    <source>
        <dbReference type="ARBA" id="ARBA00022884"/>
    </source>
</evidence>
<dbReference type="Gene3D" id="2.40.240.10">
    <property type="entry name" value="Ribosomal Protein L25, Chain P"/>
    <property type="match status" value="1"/>
</dbReference>
<protein>
    <recommendedName>
        <fullName evidence="5">Large ribosomal subunit protein bL25</fullName>
    </recommendedName>
    <alternativeName>
        <fullName evidence="5">General stress protein CTC</fullName>
    </alternativeName>
</protein>
<sequence>MRLCFEAQSRVSMNRSRLKQLRQAGNLPCVVFGLEAASDMIQISSKQFGKWIRTGRSEIVDLNIDGNQKVPVMLKHVQRDPVTRDWVHADFLRVRMDEIIRMKVPLEFVGTPAGVTRGGVLSVQETHMEVEGLPGDIPATIAVDVSQMEVGESLLFDQLPKPDNAVLVPLADEIVASIVLPRK</sequence>
<comment type="caution">
    <text evidence="8">The sequence shown here is derived from an EMBL/GenBank/DDBJ whole genome shotgun (WGS) entry which is preliminary data.</text>
</comment>
<evidence type="ECO:0000256" key="3">
    <source>
        <dbReference type="ARBA" id="ARBA00022980"/>
    </source>
</evidence>
<dbReference type="InterPro" id="IPR020056">
    <property type="entry name" value="Rbsml_bL25/Gln-tRNA_synth_N"/>
</dbReference>
<evidence type="ECO:0000259" key="6">
    <source>
        <dbReference type="Pfam" id="PF01386"/>
    </source>
</evidence>
<evidence type="ECO:0000313" key="9">
    <source>
        <dbReference type="Proteomes" id="UP000639396"/>
    </source>
</evidence>
<dbReference type="GO" id="GO:0022625">
    <property type="term" value="C:cytosolic large ribosomal subunit"/>
    <property type="evidence" value="ECO:0007669"/>
    <property type="project" value="TreeGrafter"/>
</dbReference>
<name>A0A927H469_9BACL</name>
<evidence type="ECO:0000256" key="5">
    <source>
        <dbReference type="HAMAP-Rule" id="MF_01334"/>
    </source>
</evidence>
<keyword evidence="4 5" id="KW-0687">Ribonucleoprotein</keyword>
<evidence type="ECO:0000313" key="8">
    <source>
        <dbReference type="EMBL" id="MBD2866224.1"/>
    </source>
</evidence>
<dbReference type="CDD" id="cd00495">
    <property type="entry name" value="Ribosomal_L25_TL5_CTC"/>
    <property type="match status" value="1"/>
</dbReference>
<gene>
    <name evidence="5" type="primary">rplY</name>
    <name evidence="5" type="synonym">ctc</name>
    <name evidence="8" type="ORF">IDH45_30040</name>
</gene>
<dbReference type="GO" id="GO:0008097">
    <property type="term" value="F:5S rRNA binding"/>
    <property type="evidence" value="ECO:0007669"/>
    <property type="project" value="InterPro"/>
</dbReference>
<dbReference type="InterPro" id="IPR037121">
    <property type="entry name" value="Ribosomal_bL25_C"/>
</dbReference>
<evidence type="ECO:0000259" key="7">
    <source>
        <dbReference type="Pfam" id="PF14693"/>
    </source>
</evidence>
<dbReference type="PANTHER" id="PTHR33284">
    <property type="entry name" value="RIBOSOMAL PROTEIN L25/GLN-TRNA SYNTHETASE, ANTI-CODON-BINDING DOMAIN-CONTAINING PROTEIN"/>
    <property type="match status" value="1"/>
</dbReference>
<keyword evidence="2 5" id="KW-0694">RNA-binding</keyword>
<keyword evidence="1 5" id="KW-0699">rRNA-binding</keyword>
<dbReference type="EMBL" id="JACXJA010000054">
    <property type="protein sequence ID" value="MBD2866224.1"/>
    <property type="molecule type" value="Genomic_DNA"/>
</dbReference>
<dbReference type="GO" id="GO:0006412">
    <property type="term" value="P:translation"/>
    <property type="evidence" value="ECO:0007669"/>
    <property type="project" value="UniProtKB-UniRule"/>
</dbReference>
<dbReference type="RefSeq" id="WP_190931841.1">
    <property type="nucleotide sequence ID" value="NZ_JACXJA010000054.1"/>
</dbReference>
<comment type="subunit">
    <text evidence="5">Part of the 50S ribosomal subunit; part of the 5S rRNA/L5/L18/L25 subcomplex. Contacts the 5S rRNA. Binds to the 5S rRNA independently of L5 and L18.</text>
</comment>
<keyword evidence="3 5" id="KW-0689">Ribosomal protein</keyword>
<dbReference type="GO" id="GO:0003735">
    <property type="term" value="F:structural constituent of ribosome"/>
    <property type="evidence" value="ECO:0007669"/>
    <property type="project" value="InterPro"/>
</dbReference>
<dbReference type="Proteomes" id="UP000639396">
    <property type="component" value="Unassembled WGS sequence"/>
</dbReference>
<feature type="domain" description="Large ribosomal subunit protein bL25 L25" evidence="6">
    <location>
        <begin position="6"/>
        <end position="91"/>
    </location>
</feature>
<dbReference type="Pfam" id="PF14693">
    <property type="entry name" value="Ribosomal_TL5_C"/>
    <property type="match status" value="1"/>
</dbReference>
<dbReference type="InterPro" id="IPR020057">
    <property type="entry name" value="Ribosomal_bL25_b-dom"/>
</dbReference>
<comment type="function">
    <text evidence="5">This is one of the proteins that binds to the 5S RNA in the ribosome where it forms part of the central protuberance.</text>
</comment>
<dbReference type="InterPro" id="IPR020930">
    <property type="entry name" value="Ribosomal_uL5_bac-type"/>
</dbReference>
<dbReference type="AlphaFoldDB" id="A0A927H469"/>
<dbReference type="HAMAP" id="MF_01334">
    <property type="entry name" value="Ribosomal_bL25_CTC"/>
    <property type="match status" value="1"/>
</dbReference>
<keyword evidence="9" id="KW-1185">Reference proteome</keyword>
<dbReference type="PANTHER" id="PTHR33284:SF1">
    <property type="entry name" value="RIBOSOMAL PROTEIN L25_GLN-TRNA SYNTHETASE, ANTI-CODON-BINDING DOMAIN-CONTAINING PROTEIN"/>
    <property type="match status" value="1"/>
</dbReference>
<dbReference type="InterPro" id="IPR001021">
    <property type="entry name" value="Ribosomal_bL25_long"/>
</dbReference>
<dbReference type="Pfam" id="PF01386">
    <property type="entry name" value="Ribosomal_L25p"/>
    <property type="match status" value="1"/>
</dbReference>